<accession>A0A1H7K338</accession>
<protein>
    <recommendedName>
        <fullName evidence="4">2TM domain-containing protein</fullName>
    </recommendedName>
</protein>
<dbReference type="STRING" id="228957.SAMN04488008_102214"/>
<sequence>MKKPNLAVYIALIVVVIGLIFQFLEMGLFGENPISGITKYHQILFWGGIAIWAIGHMKKESSDKE</sequence>
<evidence type="ECO:0000313" key="2">
    <source>
        <dbReference type="EMBL" id="SEK81172.1"/>
    </source>
</evidence>
<dbReference type="OrthoDB" id="1179363at2"/>
<feature type="transmembrane region" description="Helical" evidence="1">
    <location>
        <begin position="40"/>
        <end position="57"/>
    </location>
</feature>
<proteinExistence type="predicted"/>
<keyword evidence="1" id="KW-0472">Membrane</keyword>
<gene>
    <name evidence="2" type="ORF">SAMN04488008_102214</name>
</gene>
<name>A0A1H7K338_9FLAO</name>
<evidence type="ECO:0008006" key="4">
    <source>
        <dbReference type="Google" id="ProtNLM"/>
    </source>
</evidence>
<evidence type="ECO:0000313" key="3">
    <source>
        <dbReference type="Proteomes" id="UP000198990"/>
    </source>
</evidence>
<dbReference type="RefSeq" id="WP_091620603.1">
    <property type="nucleotide sequence ID" value="NZ_FNZN01000002.1"/>
</dbReference>
<feature type="transmembrane region" description="Helical" evidence="1">
    <location>
        <begin position="7"/>
        <end position="28"/>
    </location>
</feature>
<dbReference type="EMBL" id="FNZN01000002">
    <property type="protein sequence ID" value="SEK81172.1"/>
    <property type="molecule type" value="Genomic_DNA"/>
</dbReference>
<reference evidence="3" key="1">
    <citation type="submission" date="2016-10" db="EMBL/GenBank/DDBJ databases">
        <authorList>
            <person name="Varghese N."/>
            <person name="Submissions S."/>
        </authorList>
    </citation>
    <scope>NUCLEOTIDE SEQUENCE [LARGE SCALE GENOMIC DNA]</scope>
    <source>
        <strain evidence="3">DSM 16471</strain>
    </source>
</reference>
<keyword evidence="1" id="KW-1133">Transmembrane helix</keyword>
<dbReference type="AlphaFoldDB" id="A0A1H7K338"/>
<organism evidence="2 3">
    <name type="scientific">Maribacter orientalis</name>
    <dbReference type="NCBI Taxonomy" id="228957"/>
    <lineage>
        <taxon>Bacteria</taxon>
        <taxon>Pseudomonadati</taxon>
        <taxon>Bacteroidota</taxon>
        <taxon>Flavobacteriia</taxon>
        <taxon>Flavobacteriales</taxon>
        <taxon>Flavobacteriaceae</taxon>
        <taxon>Maribacter</taxon>
    </lineage>
</organism>
<keyword evidence="1" id="KW-0812">Transmembrane</keyword>
<dbReference type="Proteomes" id="UP000198990">
    <property type="component" value="Unassembled WGS sequence"/>
</dbReference>
<keyword evidence="3" id="KW-1185">Reference proteome</keyword>
<evidence type="ECO:0000256" key="1">
    <source>
        <dbReference type="SAM" id="Phobius"/>
    </source>
</evidence>